<organism evidence="1 2">
    <name type="scientific">Acidiferrimicrobium australe</name>
    <dbReference type="NCBI Taxonomy" id="2664430"/>
    <lineage>
        <taxon>Bacteria</taxon>
        <taxon>Bacillati</taxon>
        <taxon>Actinomycetota</taxon>
        <taxon>Acidimicrobiia</taxon>
        <taxon>Acidimicrobiales</taxon>
        <taxon>Acidimicrobiaceae</taxon>
        <taxon>Acidiferrimicrobium</taxon>
    </lineage>
</organism>
<protein>
    <submittedName>
        <fullName evidence="1">Uncharacterized protein</fullName>
    </submittedName>
</protein>
<dbReference type="EMBL" id="WJHE01000264">
    <property type="protein sequence ID" value="MST32293.1"/>
    <property type="molecule type" value="Genomic_DNA"/>
</dbReference>
<comment type="caution">
    <text evidence="1">The sequence shown here is derived from an EMBL/GenBank/DDBJ whole genome shotgun (WGS) entry which is preliminary data.</text>
</comment>
<keyword evidence="2" id="KW-1185">Reference proteome</keyword>
<name>A0ABW9QS27_9ACTN</name>
<proteinExistence type="predicted"/>
<dbReference type="Proteomes" id="UP000437736">
    <property type="component" value="Unassembled WGS sequence"/>
</dbReference>
<gene>
    <name evidence="1" type="ORF">GHK86_06095</name>
</gene>
<sequence>MPLSRSAALKAVIADCNEGPGTRLVVAGLVKGPDNTGSPLYWAVFVDPPGKHIAPSAETPALATRLNWIGGFVPVRAPAQLFCDFGHASNLPRLPVFEHSPDF</sequence>
<evidence type="ECO:0000313" key="2">
    <source>
        <dbReference type="Proteomes" id="UP000437736"/>
    </source>
</evidence>
<accession>A0ABW9QS27</accession>
<reference evidence="1 2" key="1">
    <citation type="submission" date="2019-11" db="EMBL/GenBank/DDBJ databases">
        <title>Acidiferrimicrobium australis gen. nov., sp. nov., an acidophilic and obligately heterotrophic, member of the Actinobacteria that catalyses dissimilatory oxido- reduction of iron isolated from metal-rich acidic water in Chile.</title>
        <authorList>
            <person name="Gonzalez D."/>
            <person name="Huber K."/>
            <person name="Hedrich S."/>
            <person name="Rojas-Villalobos C."/>
            <person name="Quatrini R."/>
            <person name="Dinamarca M.A."/>
            <person name="Schwarz A."/>
            <person name="Canales C."/>
            <person name="Nancucheo I."/>
        </authorList>
    </citation>
    <scope>NUCLEOTIDE SEQUENCE [LARGE SCALE GENOMIC DNA]</scope>
    <source>
        <strain evidence="1 2">USS-CCA1</strain>
    </source>
</reference>
<evidence type="ECO:0000313" key="1">
    <source>
        <dbReference type="EMBL" id="MST32293.1"/>
    </source>
</evidence>